<dbReference type="EMBL" id="JBHSPU010000014">
    <property type="protein sequence ID" value="MFC5914531.1"/>
    <property type="molecule type" value="Genomic_DNA"/>
</dbReference>
<evidence type="ECO:0000256" key="8">
    <source>
        <dbReference type="ARBA" id="ARBA00022898"/>
    </source>
</evidence>
<evidence type="ECO:0000256" key="1">
    <source>
        <dbReference type="ARBA" id="ARBA00001933"/>
    </source>
</evidence>
<comment type="caution">
    <text evidence="13">The sequence shown here is derived from an EMBL/GenBank/DDBJ whole genome shotgun (WGS) entry which is preliminary data.</text>
</comment>
<name>A0ABW1GKX4_9ACTN</name>
<comment type="cofactor">
    <cofactor evidence="1 11">
        <name>pyridoxal 5'-phosphate</name>
        <dbReference type="ChEBI" id="CHEBI:597326"/>
    </cofactor>
</comment>
<comment type="catalytic activity">
    <reaction evidence="10">
        <text>L-histidinol phosphate + 2-oxoglutarate = 3-(imidazol-4-yl)-2-oxopropyl phosphate + L-glutamate</text>
        <dbReference type="Rhea" id="RHEA:23744"/>
        <dbReference type="ChEBI" id="CHEBI:16810"/>
        <dbReference type="ChEBI" id="CHEBI:29985"/>
        <dbReference type="ChEBI" id="CHEBI:57766"/>
        <dbReference type="ChEBI" id="CHEBI:57980"/>
        <dbReference type="EC" id="2.6.1.9"/>
    </reaction>
</comment>
<evidence type="ECO:0000256" key="11">
    <source>
        <dbReference type="RuleBase" id="RU003693"/>
    </source>
</evidence>
<keyword evidence="14" id="KW-1185">Reference proteome</keyword>
<keyword evidence="8 11" id="KW-0663">Pyridoxal phosphate</keyword>
<proteinExistence type="inferred from homology"/>
<dbReference type="InterPro" id="IPR001917">
    <property type="entry name" value="Aminotrans_II_pyridoxalP_BS"/>
</dbReference>
<dbReference type="GO" id="GO:0004400">
    <property type="term" value="F:histidinol-phosphate transaminase activity"/>
    <property type="evidence" value="ECO:0007669"/>
    <property type="project" value="UniProtKB-EC"/>
</dbReference>
<dbReference type="RefSeq" id="WP_344511508.1">
    <property type="nucleotide sequence ID" value="NZ_BAAATU010000020.1"/>
</dbReference>
<accession>A0ABW1GKX4</accession>
<keyword evidence="7 13" id="KW-0808">Transferase</keyword>
<dbReference type="CDD" id="cd00609">
    <property type="entry name" value="AAT_like"/>
    <property type="match status" value="1"/>
</dbReference>
<evidence type="ECO:0000256" key="9">
    <source>
        <dbReference type="ARBA" id="ARBA00023102"/>
    </source>
</evidence>
<dbReference type="Pfam" id="PF00155">
    <property type="entry name" value="Aminotran_1_2"/>
    <property type="match status" value="1"/>
</dbReference>
<dbReference type="PANTHER" id="PTHR43643:SF6">
    <property type="entry name" value="HISTIDINOL-PHOSPHATE AMINOTRANSFERASE"/>
    <property type="match status" value="1"/>
</dbReference>
<dbReference type="InterPro" id="IPR015422">
    <property type="entry name" value="PyrdxlP-dep_Trfase_small"/>
</dbReference>
<dbReference type="Proteomes" id="UP001596200">
    <property type="component" value="Unassembled WGS sequence"/>
</dbReference>
<dbReference type="EC" id="2.6.1.9" evidence="4"/>
<evidence type="ECO:0000256" key="6">
    <source>
        <dbReference type="ARBA" id="ARBA00022605"/>
    </source>
</evidence>
<dbReference type="PANTHER" id="PTHR43643">
    <property type="entry name" value="HISTIDINOL-PHOSPHATE AMINOTRANSFERASE 2"/>
    <property type="match status" value="1"/>
</dbReference>
<evidence type="ECO:0000313" key="14">
    <source>
        <dbReference type="Proteomes" id="UP001596200"/>
    </source>
</evidence>
<sequence length="342" mass="35929">MTIAAPRTGPARLHLSENAHGASPLALLAARAALDPVAVYPDPARSAPVRAIAERLGVGEHQVAVANGSDELVLLSALALGDRDRPGLTTAGTFPGYRVCLEAVGRGCEEIPLDGVQVDAGAVAAAMDRAGIVYICHPHNPTGAVLDRDRMDLLVERAAVTGTPLVVDEAYLEFAPAGTPQLRDYLGSGAPLLSLRTFSKAYGLAALRIGYAVGSPELVARLREVQGTMPFSANAVAQAAAVAALADRGHLDEVCRRNALRRAWFRGELERRGRRSLPSATNFVAVPVSDSAGAERLLAQDHDILVRDAGRFGCAGYLRVSLGSAEELVRLMDALDLIDPVG</sequence>
<evidence type="ECO:0000256" key="2">
    <source>
        <dbReference type="ARBA" id="ARBA00005011"/>
    </source>
</evidence>
<dbReference type="SUPFAM" id="SSF53383">
    <property type="entry name" value="PLP-dependent transferases"/>
    <property type="match status" value="1"/>
</dbReference>
<dbReference type="InterPro" id="IPR004839">
    <property type="entry name" value="Aminotransferase_I/II_large"/>
</dbReference>
<keyword evidence="5 13" id="KW-0032">Aminotransferase</keyword>
<evidence type="ECO:0000256" key="7">
    <source>
        <dbReference type="ARBA" id="ARBA00022679"/>
    </source>
</evidence>
<dbReference type="InterPro" id="IPR015421">
    <property type="entry name" value="PyrdxlP-dep_Trfase_major"/>
</dbReference>
<evidence type="ECO:0000313" key="13">
    <source>
        <dbReference type="EMBL" id="MFC5914531.1"/>
    </source>
</evidence>
<dbReference type="Gene3D" id="3.40.640.10">
    <property type="entry name" value="Type I PLP-dependent aspartate aminotransferase-like (Major domain)"/>
    <property type="match status" value="1"/>
</dbReference>
<comment type="similarity">
    <text evidence="3">Belongs to the class-II pyridoxal-phosphate-dependent aminotransferase family. Histidinol-phosphate aminotransferase subfamily.</text>
</comment>
<protein>
    <recommendedName>
        <fullName evidence="4">histidinol-phosphate transaminase</fullName>
        <ecNumber evidence="4">2.6.1.9</ecNumber>
    </recommendedName>
</protein>
<organism evidence="13 14">
    <name type="scientific">Streptomyces pulveraceus</name>
    <dbReference type="NCBI Taxonomy" id="68258"/>
    <lineage>
        <taxon>Bacteria</taxon>
        <taxon>Bacillati</taxon>
        <taxon>Actinomycetota</taxon>
        <taxon>Actinomycetes</taxon>
        <taxon>Kitasatosporales</taxon>
        <taxon>Streptomycetaceae</taxon>
        <taxon>Streptomyces</taxon>
    </lineage>
</organism>
<dbReference type="InterPro" id="IPR015424">
    <property type="entry name" value="PyrdxlP-dep_Trfase"/>
</dbReference>
<keyword evidence="6" id="KW-0028">Amino-acid biosynthesis</keyword>
<comment type="pathway">
    <text evidence="2">Amino-acid biosynthesis; L-histidine biosynthesis; L-histidine from 5-phospho-alpha-D-ribose 1-diphosphate: step 7/9.</text>
</comment>
<evidence type="ECO:0000256" key="3">
    <source>
        <dbReference type="ARBA" id="ARBA00007970"/>
    </source>
</evidence>
<evidence type="ECO:0000256" key="4">
    <source>
        <dbReference type="ARBA" id="ARBA00012748"/>
    </source>
</evidence>
<evidence type="ECO:0000256" key="10">
    <source>
        <dbReference type="ARBA" id="ARBA00047481"/>
    </source>
</evidence>
<evidence type="ECO:0000259" key="12">
    <source>
        <dbReference type="Pfam" id="PF00155"/>
    </source>
</evidence>
<dbReference type="Gene3D" id="3.90.1150.10">
    <property type="entry name" value="Aspartate Aminotransferase, domain 1"/>
    <property type="match status" value="1"/>
</dbReference>
<reference evidence="14" key="1">
    <citation type="journal article" date="2019" name="Int. J. Syst. Evol. Microbiol.">
        <title>The Global Catalogue of Microorganisms (GCM) 10K type strain sequencing project: providing services to taxonomists for standard genome sequencing and annotation.</title>
        <authorList>
            <consortium name="The Broad Institute Genomics Platform"/>
            <consortium name="The Broad Institute Genome Sequencing Center for Infectious Disease"/>
            <person name="Wu L."/>
            <person name="Ma J."/>
        </authorList>
    </citation>
    <scope>NUCLEOTIDE SEQUENCE [LARGE SCALE GENOMIC DNA]</scope>
    <source>
        <strain evidence="14">JCM 4147</strain>
    </source>
</reference>
<feature type="domain" description="Aminotransferase class I/classII large" evidence="12">
    <location>
        <begin position="32"/>
        <end position="335"/>
    </location>
</feature>
<keyword evidence="9" id="KW-0368">Histidine biosynthesis</keyword>
<dbReference type="InterPro" id="IPR050106">
    <property type="entry name" value="HistidinolP_aminotransfase"/>
</dbReference>
<dbReference type="PROSITE" id="PS00599">
    <property type="entry name" value="AA_TRANSFER_CLASS_2"/>
    <property type="match status" value="1"/>
</dbReference>
<gene>
    <name evidence="13" type="ORF">ACFP1B_13970</name>
</gene>
<evidence type="ECO:0000256" key="5">
    <source>
        <dbReference type="ARBA" id="ARBA00022576"/>
    </source>
</evidence>